<organism evidence="1">
    <name type="scientific">Arundo donax</name>
    <name type="common">Giant reed</name>
    <name type="synonym">Donax arundinaceus</name>
    <dbReference type="NCBI Taxonomy" id="35708"/>
    <lineage>
        <taxon>Eukaryota</taxon>
        <taxon>Viridiplantae</taxon>
        <taxon>Streptophyta</taxon>
        <taxon>Embryophyta</taxon>
        <taxon>Tracheophyta</taxon>
        <taxon>Spermatophyta</taxon>
        <taxon>Magnoliopsida</taxon>
        <taxon>Liliopsida</taxon>
        <taxon>Poales</taxon>
        <taxon>Poaceae</taxon>
        <taxon>PACMAD clade</taxon>
        <taxon>Arundinoideae</taxon>
        <taxon>Arundineae</taxon>
        <taxon>Arundo</taxon>
    </lineage>
</organism>
<reference evidence="1" key="2">
    <citation type="journal article" date="2015" name="Data Brief">
        <title>Shoot transcriptome of the giant reed, Arundo donax.</title>
        <authorList>
            <person name="Barrero R.A."/>
            <person name="Guerrero F.D."/>
            <person name="Moolhuijzen P."/>
            <person name="Goolsby J.A."/>
            <person name="Tidwell J."/>
            <person name="Bellgard S.E."/>
            <person name="Bellgard M.I."/>
        </authorList>
    </citation>
    <scope>NUCLEOTIDE SEQUENCE</scope>
    <source>
        <tissue evidence="1">Shoot tissue taken approximately 20 cm above the soil surface</tissue>
    </source>
</reference>
<dbReference type="AlphaFoldDB" id="A0A0A9BYV9"/>
<proteinExistence type="predicted"/>
<reference evidence="1" key="1">
    <citation type="submission" date="2014-09" db="EMBL/GenBank/DDBJ databases">
        <authorList>
            <person name="Magalhaes I.L.F."/>
            <person name="Oliveira U."/>
            <person name="Santos F.R."/>
            <person name="Vidigal T.H.D.A."/>
            <person name="Brescovit A.D."/>
            <person name="Santos A.J."/>
        </authorList>
    </citation>
    <scope>NUCLEOTIDE SEQUENCE</scope>
    <source>
        <tissue evidence="1">Shoot tissue taken approximately 20 cm above the soil surface</tissue>
    </source>
</reference>
<sequence>MNDTDKYSYFAFWVWDSRHTDKQLDISMNKMHLRFQSAS</sequence>
<dbReference type="EMBL" id="GBRH01231550">
    <property type="protein sequence ID" value="JAD66345.1"/>
    <property type="molecule type" value="Transcribed_RNA"/>
</dbReference>
<protein>
    <submittedName>
        <fullName evidence="1">Uncharacterized protein</fullName>
    </submittedName>
</protein>
<accession>A0A0A9BYV9</accession>
<name>A0A0A9BYV9_ARUDO</name>
<evidence type="ECO:0000313" key="1">
    <source>
        <dbReference type="EMBL" id="JAD66345.1"/>
    </source>
</evidence>